<dbReference type="Proteomes" id="UP000002059">
    <property type="component" value="Partially assembled WGS sequence"/>
</dbReference>
<dbReference type="VEuPathDB" id="FungiDB:PAAG_02174"/>
<evidence type="ECO:0000313" key="1">
    <source>
        <dbReference type="EMBL" id="EEH39985.2"/>
    </source>
</evidence>
<dbReference type="HOGENOM" id="CLU_2197721_0_0_1"/>
<evidence type="ECO:0000313" key="2">
    <source>
        <dbReference type="Proteomes" id="UP000002059"/>
    </source>
</evidence>
<dbReference type="AlphaFoldDB" id="C1GUH9"/>
<dbReference type="GeneID" id="9099431"/>
<name>C1GUH9_PARBA</name>
<dbReference type="KEGG" id="pbl:PAAG_02174"/>
<sequence length="108" mass="12438">MSNRSLFKDILAELKGFTYPPNRDPLTRIVPILHFHLFRPSPLQVDIVLENQSGQTFSATLRLLARRIKLKQTFPSRIIFGPIMHLAFDIFGSLKLQRFTLSGEDLTQ</sequence>
<protein>
    <submittedName>
        <fullName evidence="1">Uncharacterized protein</fullName>
    </submittedName>
</protein>
<dbReference type="RefSeq" id="XP_015701564.1">
    <property type="nucleotide sequence ID" value="XM_015844560.1"/>
</dbReference>
<accession>C1GUH9</accession>
<dbReference type="EMBL" id="KN293995">
    <property type="protein sequence ID" value="EEH39985.2"/>
    <property type="molecule type" value="Genomic_DNA"/>
</dbReference>
<gene>
    <name evidence="1" type="ORF">PAAG_02174</name>
</gene>
<reference evidence="1 2" key="1">
    <citation type="journal article" date="2011" name="PLoS Genet.">
        <title>Comparative genomic analysis of human fungal pathogens causing paracoccidioidomycosis.</title>
        <authorList>
            <person name="Desjardins C.A."/>
            <person name="Champion M.D."/>
            <person name="Holder J.W."/>
            <person name="Muszewska A."/>
            <person name="Goldberg J."/>
            <person name="Bailao A.M."/>
            <person name="Brigido M.M."/>
            <person name="Ferreira M.E."/>
            <person name="Garcia A.M."/>
            <person name="Grynberg M."/>
            <person name="Gujja S."/>
            <person name="Heiman D.I."/>
            <person name="Henn M.R."/>
            <person name="Kodira C.D."/>
            <person name="Leon-Narvaez H."/>
            <person name="Longo L.V."/>
            <person name="Ma L.J."/>
            <person name="Malavazi I."/>
            <person name="Matsuo A.L."/>
            <person name="Morais F.V."/>
            <person name="Pereira M."/>
            <person name="Rodriguez-Brito S."/>
            <person name="Sakthikumar S."/>
            <person name="Salem-Izacc S.M."/>
            <person name="Sykes S.M."/>
            <person name="Teixeira M.M."/>
            <person name="Vallejo M.C."/>
            <person name="Walter M.E."/>
            <person name="Yandava C."/>
            <person name="Young S."/>
            <person name="Zeng Q."/>
            <person name="Zucker J."/>
            <person name="Felipe M.S."/>
            <person name="Goldman G.H."/>
            <person name="Haas B.J."/>
            <person name="McEwen J.G."/>
            <person name="Nino-Vega G."/>
            <person name="Puccia R."/>
            <person name="San-Blas G."/>
            <person name="Soares C.M."/>
            <person name="Birren B.W."/>
            <person name="Cuomo C.A."/>
        </authorList>
    </citation>
    <scope>NUCLEOTIDE SEQUENCE [LARGE SCALE GENOMIC DNA]</scope>
    <source>
        <strain evidence="2">ATCC MYA-826 / Pb01</strain>
    </source>
</reference>
<keyword evidence="2" id="KW-1185">Reference proteome</keyword>
<proteinExistence type="predicted"/>
<organism evidence="1 2">
    <name type="scientific">Paracoccidioides lutzii (strain ATCC MYA-826 / Pb01)</name>
    <name type="common">Paracoccidioides brasiliensis</name>
    <dbReference type="NCBI Taxonomy" id="502779"/>
    <lineage>
        <taxon>Eukaryota</taxon>
        <taxon>Fungi</taxon>
        <taxon>Dikarya</taxon>
        <taxon>Ascomycota</taxon>
        <taxon>Pezizomycotina</taxon>
        <taxon>Eurotiomycetes</taxon>
        <taxon>Eurotiomycetidae</taxon>
        <taxon>Onygenales</taxon>
        <taxon>Ajellomycetaceae</taxon>
        <taxon>Paracoccidioides</taxon>
    </lineage>
</organism>